<keyword evidence="1" id="KW-1133">Transmembrane helix</keyword>
<dbReference type="InterPro" id="IPR051311">
    <property type="entry name" value="DedA_domain"/>
</dbReference>
<name>A0A1G1Z7R3_9BACT</name>
<keyword evidence="1" id="KW-0472">Membrane</keyword>
<dbReference type="EMBL" id="MHJA01000026">
    <property type="protein sequence ID" value="OGY60675.1"/>
    <property type="molecule type" value="Genomic_DNA"/>
</dbReference>
<accession>A0A1G1Z7R3</accession>
<dbReference type="Proteomes" id="UP000176544">
    <property type="component" value="Unassembled WGS sequence"/>
</dbReference>
<dbReference type="STRING" id="1797692.A3I33_01895"/>
<dbReference type="AlphaFoldDB" id="A0A1G1Z7R3"/>
<evidence type="ECO:0000256" key="1">
    <source>
        <dbReference type="SAM" id="Phobius"/>
    </source>
</evidence>
<dbReference type="PANTHER" id="PTHR42709:SF2">
    <property type="entry name" value="INNER MEMBRANE PROTEIN YOHD"/>
    <property type="match status" value="1"/>
</dbReference>
<feature type="transmembrane region" description="Helical" evidence="1">
    <location>
        <begin position="103"/>
        <end position="123"/>
    </location>
</feature>
<protein>
    <recommendedName>
        <fullName evidence="4">DedA family protein</fullName>
    </recommendedName>
</protein>
<reference evidence="2 3" key="1">
    <citation type="journal article" date="2016" name="Nat. Commun.">
        <title>Thousands of microbial genomes shed light on interconnected biogeochemical processes in an aquifer system.</title>
        <authorList>
            <person name="Anantharaman K."/>
            <person name="Brown C.T."/>
            <person name="Hug L.A."/>
            <person name="Sharon I."/>
            <person name="Castelle C.J."/>
            <person name="Probst A.J."/>
            <person name="Thomas B.C."/>
            <person name="Singh A."/>
            <person name="Wilkins M.J."/>
            <person name="Karaoz U."/>
            <person name="Brodie E.L."/>
            <person name="Williams K.H."/>
            <person name="Hubbard S.S."/>
            <person name="Banfield J.F."/>
        </authorList>
    </citation>
    <scope>NUCLEOTIDE SEQUENCE [LARGE SCALE GENOMIC DNA]</scope>
</reference>
<evidence type="ECO:0008006" key="4">
    <source>
        <dbReference type="Google" id="ProtNLM"/>
    </source>
</evidence>
<feature type="transmembrane region" description="Helical" evidence="1">
    <location>
        <begin position="20"/>
        <end position="39"/>
    </location>
</feature>
<evidence type="ECO:0000313" key="3">
    <source>
        <dbReference type="Proteomes" id="UP000176544"/>
    </source>
</evidence>
<gene>
    <name evidence="2" type="ORF">A3I33_01895</name>
</gene>
<dbReference type="PANTHER" id="PTHR42709">
    <property type="entry name" value="ALKALINE PHOSPHATASE LIKE PROTEIN"/>
    <property type="match status" value="1"/>
</dbReference>
<organism evidence="2 3">
    <name type="scientific">Candidatus Colwellbacteria bacterium RIFCSPLOWO2_02_FULL_45_11</name>
    <dbReference type="NCBI Taxonomy" id="1797692"/>
    <lineage>
        <taxon>Bacteria</taxon>
        <taxon>Candidatus Colwelliibacteriota</taxon>
    </lineage>
</organism>
<comment type="caution">
    <text evidence="2">The sequence shown here is derived from an EMBL/GenBank/DDBJ whole genome shotgun (WGS) entry which is preliminary data.</text>
</comment>
<sequence length="197" mass="22545">MGNLEDTILYWLTLYKVPTTFVGSFFFGETVILTAAVLTFKLGWSITAICAAAFLGTITSDFIWYGLGKKILKRSEARNSGLYIKYKKHFDTVNRMVPSKRPFMVLLYFKFLYGTRIVTLLYLSMHKISLKKLVIFETIGTALWLTTLMIIAFLSTAGVYSAIRTFHEYTLILTSIVVALIITKIFSVWITKRTEKE</sequence>
<feature type="transmembrane region" description="Helical" evidence="1">
    <location>
        <begin position="46"/>
        <end position="67"/>
    </location>
</feature>
<proteinExistence type="predicted"/>
<keyword evidence="1" id="KW-0812">Transmembrane</keyword>
<feature type="transmembrane region" description="Helical" evidence="1">
    <location>
        <begin position="135"/>
        <end position="163"/>
    </location>
</feature>
<evidence type="ECO:0000313" key="2">
    <source>
        <dbReference type="EMBL" id="OGY60675.1"/>
    </source>
</evidence>
<feature type="transmembrane region" description="Helical" evidence="1">
    <location>
        <begin position="169"/>
        <end position="190"/>
    </location>
</feature>
<dbReference type="GO" id="GO:0005886">
    <property type="term" value="C:plasma membrane"/>
    <property type="evidence" value="ECO:0007669"/>
    <property type="project" value="TreeGrafter"/>
</dbReference>